<dbReference type="PANTHER" id="PTHR21381">
    <property type="entry name" value="ZGC:162297"/>
    <property type="match status" value="1"/>
</dbReference>
<evidence type="ECO:0000256" key="1">
    <source>
        <dbReference type="ARBA" id="ARBA00006007"/>
    </source>
</evidence>
<name>A0A935IYJ7_9MICO</name>
<reference evidence="2 3" key="1">
    <citation type="submission" date="2020-10" db="EMBL/GenBank/DDBJ databases">
        <title>Connecting structure to function with the recovery of over 1000 high-quality activated sludge metagenome-assembled genomes encoding full-length rRNA genes using long-read sequencing.</title>
        <authorList>
            <person name="Singleton C.M."/>
            <person name="Petriglieri F."/>
            <person name="Kristensen J.M."/>
            <person name="Kirkegaard R.H."/>
            <person name="Michaelsen T.Y."/>
            <person name="Andersen M.H."/>
            <person name="Karst S.M."/>
            <person name="Dueholm M.S."/>
            <person name="Nielsen P.H."/>
            <person name="Albertsen M."/>
        </authorList>
    </citation>
    <scope>NUCLEOTIDE SEQUENCE [LARGE SCALE GENOMIC DNA]</scope>
    <source>
        <strain evidence="2">Ega_18-Q3-R5-49_MAXAC.001</strain>
    </source>
</reference>
<dbReference type="Proteomes" id="UP000726105">
    <property type="component" value="Unassembled WGS sequence"/>
</dbReference>
<dbReference type="AlphaFoldDB" id="A0A935IYJ7"/>
<sequence>MSWLSDLFCVTKPVIGMCHLSPLPGDPSYDRGRGVRAIVAHARREVESLQEGGVDGILISNEFSLPYLTKTEPITAVTMARIIGEINDAIEVPFGVNVLWDATASIDLAVATDAKFVREVFTGVYAGDFGLWNTNVGQTARHRLAVSGDDVRLLFNIVPEAANYLAGRDLASVTRSTVFNCVPDALCVSGLTAGAPTDNSVLKVVKDNAGDVPVIVNTGVRAETAEPSLRIADAAIVGTALKRDGIFENTVDVARVIELMDVVRSMR</sequence>
<evidence type="ECO:0000313" key="3">
    <source>
        <dbReference type="Proteomes" id="UP000726105"/>
    </source>
</evidence>
<comment type="similarity">
    <text evidence="1">Belongs to the BtpA family.</text>
</comment>
<gene>
    <name evidence="2" type="ORF">IPI13_16805</name>
</gene>
<dbReference type="PANTHER" id="PTHR21381:SF3">
    <property type="entry name" value="SGC REGION PROTEIN SGCQ-RELATED"/>
    <property type="match status" value="1"/>
</dbReference>
<dbReference type="NCBIfam" id="TIGR00259">
    <property type="entry name" value="thylakoid_BtpA"/>
    <property type="match status" value="1"/>
</dbReference>
<dbReference type="SUPFAM" id="SSF51366">
    <property type="entry name" value="Ribulose-phoshate binding barrel"/>
    <property type="match status" value="1"/>
</dbReference>
<dbReference type="Pfam" id="PF03437">
    <property type="entry name" value="BtpA"/>
    <property type="match status" value="1"/>
</dbReference>
<protein>
    <submittedName>
        <fullName evidence="2">BtpA/SgcQ family protein</fullName>
    </submittedName>
</protein>
<dbReference type="PIRSF" id="PIRSF005956">
    <property type="entry name" value="BtpA"/>
    <property type="match status" value="1"/>
</dbReference>
<comment type="caution">
    <text evidence="2">The sequence shown here is derived from an EMBL/GenBank/DDBJ whole genome shotgun (WGS) entry which is preliminary data.</text>
</comment>
<evidence type="ECO:0000313" key="2">
    <source>
        <dbReference type="EMBL" id="MBK7274732.1"/>
    </source>
</evidence>
<organism evidence="2 3">
    <name type="scientific">Candidatus Phosphoribacter hodrii</name>
    <dbReference type="NCBI Taxonomy" id="2953743"/>
    <lineage>
        <taxon>Bacteria</taxon>
        <taxon>Bacillati</taxon>
        <taxon>Actinomycetota</taxon>
        <taxon>Actinomycetes</taxon>
        <taxon>Micrococcales</taxon>
        <taxon>Dermatophilaceae</taxon>
        <taxon>Candidatus Phosphoribacter</taxon>
    </lineage>
</organism>
<accession>A0A935IYJ7</accession>
<dbReference type="EMBL" id="JADJIB010000011">
    <property type="protein sequence ID" value="MBK7274732.1"/>
    <property type="molecule type" value="Genomic_DNA"/>
</dbReference>
<dbReference type="InterPro" id="IPR005137">
    <property type="entry name" value="BtpA"/>
</dbReference>
<dbReference type="InterPro" id="IPR011060">
    <property type="entry name" value="RibuloseP-bd_barrel"/>
</dbReference>
<proteinExistence type="inferred from homology"/>